<dbReference type="PANTHER" id="PTHR12290">
    <property type="entry name" value="CORNICHON-RELATED"/>
    <property type="match status" value="1"/>
</dbReference>
<comment type="similarity">
    <text evidence="1">Belongs to the PPC synthetase family.</text>
</comment>
<feature type="region of interest" description="Disordered" evidence="2">
    <location>
        <begin position="1"/>
        <end position="37"/>
    </location>
</feature>
<protein>
    <submittedName>
        <fullName evidence="4">EOG090X085T</fullName>
    </submittedName>
</protein>
<name>A0A4Y7NGV2_9CRUS</name>
<dbReference type="GO" id="GO:0003824">
    <property type="term" value="F:catalytic activity"/>
    <property type="evidence" value="ECO:0007669"/>
    <property type="project" value="UniProtKB-ARBA"/>
</dbReference>
<dbReference type="EMBL" id="LR022217">
    <property type="protein sequence ID" value="SVE91836.1"/>
    <property type="molecule type" value="mRNA"/>
</dbReference>
<dbReference type="SUPFAM" id="SSF102645">
    <property type="entry name" value="CoaB-like"/>
    <property type="match status" value="1"/>
</dbReference>
<dbReference type="GO" id="GO:0015937">
    <property type="term" value="P:coenzyme A biosynthetic process"/>
    <property type="evidence" value="ECO:0007669"/>
    <property type="project" value="UniProtKB-ARBA"/>
</dbReference>
<evidence type="ECO:0000313" key="4">
    <source>
        <dbReference type="EMBL" id="SVE91836.1"/>
    </source>
</evidence>
<feature type="domain" description="DNA/pantothenate metabolism flavoprotein C-terminal" evidence="3">
    <location>
        <begin position="220"/>
        <end position="308"/>
    </location>
</feature>
<organism evidence="4">
    <name type="scientific">Daphnia sinensis</name>
    <dbReference type="NCBI Taxonomy" id="1820382"/>
    <lineage>
        <taxon>Eukaryota</taxon>
        <taxon>Metazoa</taxon>
        <taxon>Ecdysozoa</taxon>
        <taxon>Arthropoda</taxon>
        <taxon>Crustacea</taxon>
        <taxon>Branchiopoda</taxon>
        <taxon>Diplostraca</taxon>
        <taxon>Cladocera</taxon>
        <taxon>Anomopoda</taxon>
        <taxon>Daphniidae</taxon>
        <taxon>Daphnia</taxon>
        <taxon>Daphnia similis group</taxon>
    </lineage>
</organism>
<dbReference type="Gene3D" id="3.40.50.10300">
    <property type="entry name" value="CoaB-like"/>
    <property type="match status" value="1"/>
</dbReference>
<dbReference type="InterPro" id="IPR007085">
    <property type="entry name" value="DNA/pantothenate-metab_flavo_C"/>
</dbReference>
<evidence type="ECO:0000259" key="3">
    <source>
        <dbReference type="Pfam" id="PF04127"/>
    </source>
</evidence>
<reference evidence="4" key="1">
    <citation type="submission" date="2018-08" db="EMBL/GenBank/DDBJ databases">
        <authorList>
            <person name="Cornetti L."/>
        </authorList>
    </citation>
    <scope>NUCLEOTIDE SEQUENCE</scope>
    <source>
        <strain evidence="4">RU-TU2-01</strain>
    </source>
</reference>
<dbReference type="AlphaFoldDB" id="A0A4Y7NGV2"/>
<evidence type="ECO:0000256" key="1">
    <source>
        <dbReference type="ARBA" id="ARBA00005703"/>
    </source>
</evidence>
<dbReference type="InterPro" id="IPR035929">
    <property type="entry name" value="CoaB-like_sf"/>
</dbReference>
<dbReference type="Pfam" id="PF04127">
    <property type="entry name" value="DFP"/>
    <property type="match status" value="1"/>
</dbReference>
<accession>A0A4Y7NGV2</accession>
<proteinExistence type="evidence at transcript level"/>
<sequence length="360" mass="40280">MRPSFSAGTPDSSVSESDGSFHLHSGRKASAPPRTMMSGGDIAYLRTEMAQEDPSWKIFFEENPKPAHFDENVKLVQDFCQQAAMKKNRVALITSGGTTVPLEQNTVRFIDNFSAGTRGSASAEYFLEAGYLVIFLHRSKSLEPYFRHLVGKNIFDMIEVLPGNVTVGEKHQAELGKLAEKFQRQRCNLLMISFNTLSDYLWLLRAIAQKMQILGPLALLYLAAAVSDFYIPTSQMPCHKIQSSGGPLSLSLQLVPKMLAPLVTLWAPNAFIISFKLETNETLLETKSKESLHKYHHHVVIGNLLHSRKVYVVLVDSKNPNAEEIRLSNSDVESGIEIESKIVDNLKSRHDQYYANHKTG</sequence>
<evidence type="ECO:0000256" key="2">
    <source>
        <dbReference type="SAM" id="MobiDB-lite"/>
    </source>
</evidence>
<feature type="compositionally biased region" description="Polar residues" evidence="2">
    <location>
        <begin position="1"/>
        <end position="18"/>
    </location>
</feature>
<gene>
    <name evidence="4" type="primary">EOG090X085T</name>
</gene>